<feature type="domain" description="mRNA-decapping enzyme C-terminal" evidence="7">
    <location>
        <begin position="256"/>
        <end position="292"/>
    </location>
</feature>
<evidence type="ECO:0000313" key="8">
    <source>
        <dbReference type="EMBL" id="TKR71787.1"/>
    </source>
</evidence>
<evidence type="ECO:0000256" key="1">
    <source>
        <dbReference type="ARBA" id="ARBA00004496"/>
    </source>
</evidence>
<dbReference type="CDD" id="cd09804">
    <property type="entry name" value="Dcp1"/>
    <property type="match status" value="1"/>
</dbReference>
<dbReference type="GO" id="GO:0000932">
    <property type="term" value="C:P-body"/>
    <property type="evidence" value="ECO:0007669"/>
    <property type="project" value="TreeGrafter"/>
</dbReference>
<evidence type="ECO:0000256" key="4">
    <source>
        <dbReference type="ARBA" id="ARBA00022664"/>
    </source>
</evidence>
<dbReference type="Gene3D" id="2.30.29.30">
    <property type="entry name" value="Pleckstrin-homology domain (PH domain)/Phosphotyrosine-binding domain (PTB)"/>
    <property type="match status" value="1"/>
</dbReference>
<keyword evidence="4" id="KW-0507">mRNA processing</keyword>
<feature type="region of interest" description="Disordered" evidence="6">
    <location>
        <begin position="228"/>
        <end position="248"/>
    </location>
</feature>
<dbReference type="GO" id="GO:0000184">
    <property type="term" value="P:nuclear-transcribed mRNA catabolic process, nonsense-mediated decay"/>
    <property type="evidence" value="ECO:0007669"/>
    <property type="project" value="UniProtKB-KW"/>
</dbReference>
<name>A0A4U5MQ66_STECR</name>
<keyword evidence="3" id="KW-0963">Cytoplasm</keyword>
<comment type="subcellular location">
    <subcellularLocation>
        <location evidence="1">Cytoplasm</location>
    </subcellularLocation>
</comment>
<keyword evidence="9" id="KW-1185">Reference proteome</keyword>
<evidence type="ECO:0000256" key="6">
    <source>
        <dbReference type="SAM" id="MobiDB-lite"/>
    </source>
</evidence>
<dbReference type="InterPro" id="IPR031953">
    <property type="entry name" value="mRNA_decap_C"/>
</dbReference>
<dbReference type="GO" id="GO:0000290">
    <property type="term" value="P:deadenylation-dependent decapping of nuclear-transcribed mRNA"/>
    <property type="evidence" value="ECO:0007669"/>
    <property type="project" value="InterPro"/>
</dbReference>
<evidence type="ECO:0000313" key="9">
    <source>
        <dbReference type="Proteomes" id="UP000298663"/>
    </source>
</evidence>
<dbReference type="Gene3D" id="6.10.140.2030">
    <property type="match status" value="1"/>
</dbReference>
<evidence type="ECO:0000256" key="3">
    <source>
        <dbReference type="ARBA" id="ARBA00022490"/>
    </source>
</evidence>
<dbReference type="GO" id="GO:0006397">
    <property type="term" value="P:mRNA processing"/>
    <property type="evidence" value="ECO:0007669"/>
    <property type="project" value="UniProtKB-KW"/>
</dbReference>
<evidence type="ECO:0000256" key="5">
    <source>
        <dbReference type="ARBA" id="ARBA00023161"/>
    </source>
</evidence>
<sequence length="303" mass="33644">MDQGKPVPITQEDAKRNFASIKRIDPCAASIIDNSTHVALYRFNSTTKQWERTDIDGPLFVYKRVDRPFHSLMIANRHSREDYIEPVTSRVQVEQRCPYVFFCRPDNVINGLWFYKEADCKRIYETLSKLIKMSSAGPSPSLPMEAPKTVVVNSVKVEVVAPKPPVEGNDALTDLFNRMKFIAPTPPNPPSVAAAESSTVGTPAPPVLKLLRENKSVNSLANLSTASVFGSESEPRLDDPSEGGKSLASNAAAASAMLSKEQLYQAMQYLLETDDDFLQRLHQAYADSINRRLLGRGIDTPEE</sequence>
<comment type="caution">
    <text evidence="8">The sequence shown here is derived from an EMBL/GenBank/DDBJ whole genome shotgun (WGS) entry which is preliminary data.</text>
</comment>
<dbReference type="InterPro" id="IPR010334">
    <property type="entry name" value="Dcp1"/>
</dbReference>
<dbReference type="GO" id="GO:0031087">
    <property type="term" value="P:deadenylation-independent decapping of nuclear-transcribed mRNA"/>
    <property type="evidence" value="ECO:0007669"/>
    <property type="project" value="TreeGrafter"/>
</dbReference>
<accession>A0A4U5MQ66</accession>
<dbReference type="GO" id="GO:0008047">
    <property type="term" value="F:enzyme activator activity"/>
    <property type="evidence" value="ECO:0007669"/>
    <property type="project" value="InterPro"/>
</dbReference>
<gene>
    <name evidence="8" type="ORF">L596_019329</name>
</gene>
<reference evidence="8 9" key="2">
    <citation type="journal article" date="2019" name="G3 (Bethesda)">
        <title>Hybrid Assembly of the Genome of the Entomopathogenic Nematode Steinernema carpocapsae Identifies the X-Chromosome.</title>
        <authorList>
            <person name="Serra L."/>
            <person name="Macchietto M."/>
            <person name="Macias-Munoz A."/>
            <person name="McGill C.J."/>
            <person name="Rodriguez I.M."/>
            <person name="Rodriguez B."/>
            <person name="Murad R."/>
            <person name="Mortazavi A."/>
        </authorList>
    </citation>
    <scope>NUCLEOTIDE SEQUENCE [LARGE SCALE GENOMIC DNA]</scope>
    <source>
        <strain evidence="8 9">ALL</strain>
    </source>
</reference>
<protein>
    <recommendedName>
        <fullName evidence="7">mRNA-decapping enzyme C-terminal domain-containing protein</fullName>
    </recommendedName>
</protein>
<dbReference type="Pfam" id="PF06058">
    <property type="entry name" value="DCP1"/>
    <property type="match status" value="1"/>
</dbReference>
<dbReference type="EMBL" id="AZBU02000006">
    <property type="protein sequence ID" value="TKR71787.1"/>
    <property type="molecule type" value="Genomic_DNA"/>
</dbReference>
<evidence type="ECO:0000259" key="7">
    <source>
        <dbReference type="Pfam" id="PF16741"/>
    </source>
</evidence>
<proteinExistence type="inferred from homology"/>
<dbReference type="Pfam" id="PF16741">
    <property type="entry name" value="mRNA_decap_C"/>
    <property type="match status" value="1"/>
</dbReference>
<dbReference type="PANTHER" id="PTHR16290:SF0">
    <property type="entry name" value="DECAPPING PROTEIN 1, ISOFORM A"/>
    <property type="match status" value="1"/>
</dbReference>
<dbReference type="InterPro" id="IPR011993">
    <property type="entry name" value="PH-like_dom_sf"/>
</dbReference>
<dbReference type="SUPFAM" id="SSF50729">
    <property type="entry name" value="PH domain-like"/>
    <property type="match status" value="1"/>
</dbReference>
<dbReference type="AlphaFoldDB" id="A0A4U5MQ66"/>
<dbReference type="GO" id="GO:0003729">
    <property type="term" value="F:mRNA binding"/>
    <property type="evidence" value="ECO:0007669"/>
    <property type="project" value="TreeGrafter"/>
</dbReference>
<reference evidence="8 9" key="1">
    <citation type="journal article" date="2015" name="Genome Biol.">
        <title>Comparative genomics of Steinernema reveals deeply conserved gene regulatory networks.</title>
        <authorList>
            <person name="Dillman A.R."/>
            <person name="Macchietto M."/>
            <person name="Porter C.F."/>
            <person name="Rogers A."/>
            <person name="Williams B."/>
            <person name="Antoshechkin I."/>
            <person name="Lee M.M."/>
            <person name="Goodwin Z."/>
            <person name="Lu X."/>
            <person name="Lewis E.E."/>
            <person name="Goodrich-Blair H."/>
            <person name="Stock S.P."/>
            <person name="Adams B.J."/>
            <person name="Sternberg P.W."/>
            <person name="Mortazavi A."/>
        </authorList>
    </citation>
    <scope>NUCLEOTIDE SEQUENCE [LARGE SCALE GENOMIC DNA]</scope>
    <source>
        <strain evidence="8 9">ALL</strain>
    </source>
</reference>
<comment type="similarity">
    <text evidence="2">Belongs to the DCP1 family.</text>
</comment>
<evidence type="ECO:0000256" key="2">
    <source>
        <dbReference type="ARBA" id="ARBA00008778"/>
    </source>
</evidence>
<keyword evidence="5" id="KW-0866">Nonsense-mediated mRNA decay</keyword>
<dbReference type="Proteomes" id="UP000298663">
    <property type="component" value="Unassembled WGS sequence"/>
</dbReference>
<dbReference type="PANTHER" id="PTHR16290">
    <property type="entry name" value="TRANSCRIPTION FACTOR SMIF DECAPPING ENZYME DCP1"/>
    <property type="match status" value="1"/>
</dbReference>
<organism evidence="8 9">
    <name type="scientific">Steinernema carpocapsae</name>
    <name type="common">Entomopathogenic nematode</name>
    <dbReference type="NCBI Taxonomy" id="34508"/>
    <lineage>
        <taxon>Eukaryota</taxon>
        <taxon>Metazoa</taxon>
        <taxon>Ecdysozoa</taxon>
        <taxon>Nematoda</taxon>
        <taxon>Chromadorea</taxon>
        <taxon>Rhabditida</taxon>
        <taxon>Tylenchina</taxon>
        <taxon>Panagrolaimomorpha</taxon>
        <taxon>Strongyloidoidea</taxon>
        <taxon>Steinernematidae</taxon>
        <taxon>Steinernema</taxon>
    </lineage>
</organism>